<evidence type="ECO:0000259" key="1">
    <source>
        <dbReference type="PROSITE" id="PS50904"/>
    </source>
</evidence>
<dbReference type="InterPro" id="IPR037365">
    <property type="entry name" value="Slowmo/Ups"/>
</dbReference>
<dbReference type="InterPro" id="IPR006797">
    <property type="entry name" value="PRELI/MSF1_dom"/>
</dbReference>
<feature type="domain" description="PRELI/MSF1" evidence="1">
    <location>
        <begin position="6"/>
        <end position="174"/>
    </location>
</feature>
<dbReference type="EMBL" id="GIIL01002455">
    <property type="protein sequence ID" value="NOV46181.1"/>
    <property type="molecule type" value="Transcribed_RNA"/>
</dbReference>
<dbReference type="AlphaFoldDB" id="A0A6M2DM83"/>
<dbReference type="PROSITE" id="PS50904">
    <property type="entry name" value="PRELI_MSF1"/>
    <property type="match status" value="1"/>
</dbReference>
<evidence type="ECO:0000313" key="2">
    <source>
        <dbReference type="EMBL" id="NOV46181.1"/>
    </source>
</evidence>
<dbReference type="Pfam" id="PF04707">
    <property type="entry name" value="PRELI"/>
    <property type="match status" value="1"/>
</dbReference>
<dbReference type="PANTHER" id="PTHR11158">
    <property type="entry name" value="MSF1/PX19 RELATED"/>
    <property type="match status" value="1"/>
</dbReference>
<accession>A0A6M2DM83</accession>
<dbReference type="GO" id="GO:0005758">
    <property type="term" value="C:mitochondrial intermembrane space"/>
    <property type="evidence" value="ECO:0007669"/>
    <property type="project" value="InterPro"/>
</dbReference>
<sequence length="226" mass="25934">MNMPKAKYFENTTIFNFKWDQVVKAFWLRYPNPHSTHVLSEDTISRDVKEGRLHTRRLLTKTNLIPKWGKRFISAPFVKIYEESIVDPLNKTMITYTFNMGHAKVMSVVEKVVYKASLDNPNHTIAVRSAWIDSQLFGFSRAIKAFGLERFRVNCTKAITGYNYILNKMFASQNYKAEEALNLSNGTNSNINKIKEVAKNATGKAKAKADNIYQMAKSQSTHEQIP</sequence>
<proteinExistence type="predicted"/>
<protein>
    <recommendedName>
        <fullName evidence="1">PRELI/MSF1 domain-containing protein</fullName>
    </recommendedName>
</protein>
<organism evidence="2">
    <name type="scientific">Xenopsylla cheopis</name>
    <name type="common">Oriental rat flea</name>
    <name type="synonym">Pulex cheopis</name>
    <dbReference type="NCBI Taxonomy" id="163159"/>
    <lineage>
        <taxon>Eukaryota</taxon>
        <taxon>Metazoa</taxon>
        <taxon>Ecdysozoa</taxon>
        <taxon>Arthropoda</taxon>
        <taxon>Hexapoda</taxon>
        <taxon>Insecta</taxon>
        <taxon>Pterygota</taxon>
        <taxon>Neoptera</taxon>
        <taxon>Endopterygota</taxon>
        <taxon>Siphonaptera</taxon>
        <taxon>Pulicidae</taxon>
        <taxon>Xenopsyllinae</taxon>
        <taxon>Xenopsylla</taxon>
    </lineage>
</organism>
<reference evidence="2" key="1">
    <citation type="submission" date="2020-03" db="EMBL/GenBank/DDBJ databases">
        <title>Transcriptomic Profiling of the Digestive Tract of the Rat Flea, Xenopsylla cheopis, Following Blood Feeding and Infection with Yersinia pestis.</title>
        <authorList>
            <person name="Bland D.M."/>
            <person name="Martens C.A."/>
            <person name="Virtaneva K."/>
            <person name="Kanakabandi K."/>
            <person name="Long D."/>
            <person name="Rosenke R."/>
            <person name="Saturday G.A."/>
            <person name="Hoyt F.H."/>
            <person name="Bruno D.P."/>
            <person name="Ribeiro J.M.C."/>
            <person name="Hinnebusch J."/>
        </authorList>
    </citation>
    <scope>NUCLEOTIDE SEQUENCE</scope>
</reference>
<name>A0A6M2DM83_XENCH</name>